<dbReference type="EMBL" id="BMMW01000002">
    <property type="protein sequence ID" value="GGK46644.1"/>
    <property type="molecule type" value="Genomic_DNA"/>
</dbReference>
<evidence type="ECO:0000313" key="3">
    <source>
        <dbReference type="EMBL" id="GGK46644.1"/>
    </source>
</evidence>
<dbReference type="Pfam" id="PF18944">
    <property type="entry name" value="DUF5691"/>
    <property type="match status" value="1"/>
</dbReference>
<keyword evidence="1" id="KW-0863">Zinc-finger</keyword>
<evidence type="ECO:0000256" key="1">
    <source>
        <dbReference type="PROSITE-ProRule" id="PRU00325"/>
    </source>
</evidence>
<dbReference type="Pfam" id="PF04434">
    <property type="entry name" value="SWIM"/>
    <property type="match status" value="1"/>
</dbReference>
<feature type="domain" description="SWIM-type" evidence="2">
    <location>
        <begin position="55"/>
        <end position="88"/>
    </location>
</feature>
<dbReference type="AlphaFoldDB" id="A0A917QFN9"/>
<keyword evidence="1" id="KW-0479">Metal-binding</keyword>
<gene>
    <name evidence="3" type="ORF">GCM10011591_17560</name>
</gene>
<evidence type="ECO:0000313" key="4">
    <source>
        <dbReference type="Proteomes" id="UP000612956"/>
    </source>
</evidence>
<reference evidence="3" key="1">
    <citation type="journal article" date="2014" name="Int. J. Syst. Evol. Microbiol.">
        <title>Complete genome sequence of Corynebacterium casei LMG S-19264T (=DSM 44701T), isolated from a smear-ripened cheese.</title>
        <authorList>
            <consortium name="US DOE Joint Genome Institute (JGI-PGF)"/>
            <person name="Walter F."/>
            <person name="Albersmeier A."/>
            <person name="Kalinowski J."/>
            <person name="Ruckert C."/>
        </authorList>
    </citation>
    <scope>NUCLEOTIDE SEQUENCE</scope>
    <source>
        <strain evidence="3">CGMCC 4.7278</strain>
    </source>
</reference>
<dbReference type="InterPro" id="IPR043746">
    <property type="entry name" value="DUF5691"/>
</dbReference>
<sequence>MTETPTVLTAEQVSALAPDASSLTAARKLASRWRETGATANAVWGLCQGSGSKPYQTIVDLAGPAYKCTCPSRKFPCKHALSLLLNWAANGVAAHTEPADFAAEWLAGRAAKAAAPKATSSKPISAEALEARGARVAAGLAELEIWLADQVRTGLAQADRSYATFEAIAARMVDAQAPGVAESLRKLPRAVTTTEHWPALLLREYARLHLLVRAYRGLATLPEPLQAGVRAHVGYPMRADTVLAEPAVRDVWQVLGMRVTEEDALHTRRTWLRGRSSGRWALFIEHSHGSPRFSSEVPAPGYEVDADLHFYPAPAPLRAQWGTRHHAPQPFATVPQPLSTALSGHSATDIARSNPPGIGAESSAPSTTCIEGALTAYAQALGADPWVRSWPALLVDVIPVPDPAGWWLIDTNRTALPVIAARQSLRLLAVSGGHPVTVMGEWTEAGFDPISVLEAGVVSEIEAVGTPELAVASPCPELAELVSVALMGTARRTIDGITLEPELIAALPNRTGEPATRLLEAASLYELYLSGGHTPAHAPVIPCAPAPSDPRPLLPTLAAARLSQLLSTKSPFLREWLSAASEFDYRLPDALCVQALVGAAADTSMRPQLLRLAGTRGRWLAPHNPGWSNLVDAFPLGAGSADQTPTAAFTTEQLVADEVWRYGTAGERTDWFANLRRTNPTVAVAVLADGWAKESGPIKAELLSLLADNLATTDEALLETALDDRRGDVRRAAVSLLTRLPHAAFGTRMIARVSAWLSLDEDGKVAVAVPETLDADARRDGLSDSTDQAHLRWETPDSTVKTLRQAVSSMPLTGWQTVTGQPNITADSVLSLDLPPRYAKAFVDGLVDATLAQRDHTWARAVFDHASPTEQAVLRRRELFSLLHADDRVEHVLDLDSHQLTELHAILPGLAHPWPARVADHILRLLGERARTTARANRDNVGVYSDRALLTAAGVHFPPDLAARVTTLADTTEDPAWQQAFHRLASDLRDRATMLEELR</sequence>
<dbReference type="PROSITE" id="PS50966">
    <property type="entry name" value="ZF_SWIM"/>
    <property type="match status" value="1"/>
</dbReference>
<dbReference type="RefSeq" id="WP_188828425.1">
    <property type="nucleotide sequence ID" value="NZ_BMMW01000002.1"/>
</dbReference>
<dbReference type="GO" id="GO:0008270">
    <property type="term" value="F:zinc ion binding"/>
    <property type="evidence" value="ECO:0007669"/>
    <property type="project" value="UniProtKB-KW"/>
</dbReference>
<comment type="caution">
    <text evidence="3">The sequence shown here is derived from an EMBL/GenBank/DDBJ whole genome shotgun (WGS) entry which is preliminary data.</text>
</comment>
<organism evidence="3 4">
    <name type="scientific">Nocardia camponoti</name>
    <dbReference type="NCBI Taxonomy" id="1616106"/>
    <lineage>
        <taxon>Bacteria</taxon>
        <taxon>Bacillati</taxon>
        <taxon>Actinomycetota</taxon>
        <taxon>Actinomycetes</taxon>
        <taxon>Mycobacteriales</taxon>
        <taxon>Nocardiaceae</taxon>
        <taxon>Nocardia</taxon>
    </lineage>
</organism>
<keyword evidence="4" id="KW-1185">Reference proteome</keyword>
<protein>
    <recommendedName>
        <fullName evidence="2">SWIM-type domain-containing protein</fullName>
    </recommendedName>
</protein>
<accession>A0A917QFN9</accession>
<proteinExistence type="predicted"/>
<keyword evidence="1" id="KW-0862">Zinc</keyword>
<name>A0A917QFN9_9NOCA</name>
<dbReference type="InterPro" id="IPR007527">
    <property type="entry name" value="Znf_SWIM"/>
</dbReference>
<reference evidence="3" key="2">
    <citation type="submission" date="2020-09" db="EMBL/GenBank/DDBJ databases">
        <authorList>
            <person name="Sun Q."/>
            <person name="Zhou Y."/>
        </authorList>
    </citation>
    <scope>NUCLEOTIDE SEQUENCE</scope>
    <source>
        <strain evidence="3">CGMCC 4.7278</strain>
    </source>
</reference>
<dbReference type="Proteomes" id="UP000612956">
    <property type="component" value="Unassembled WGS sequence"/>
</dbReference>
<evidence type="ECO:0000259" key="2">
    <source>
        <dbReference type="PROSITE" id="PS50966"/>
    </source>
</evidence>